<dbReference type="EMBL" id="JBHTIO010000017">
    <property type="protein sequence ID" value="MFD0896803.1"/>
    <property type="molecule type" value="Genomic_DNA"/>
</dbReference>
<evidence type="ECO:0000313" key="2">
    <source>
        <dbReference type="Proteomes" id="UP001597104"/>
    </source>
</evidence>
<gene>
    <name evidence="1" type="ORF">ACFQZ7_03510</name>
</gene>
<reference evidence="2" key="1">
    <citation type="journal article" date="2019" name="Int. J. Syst. Evol. Microbiol.">
        <title>The Global Catalogue of Microorganisms (GCM) 10K type strain sequencing project: providing services to taxonomists for standard genome sequencing and annotation.</title>
        <authorList>
            <consortium name="The Broad Institute Genomics Platform"/>
            <consortium name="The Broad Institute Genome Sequencing Center for Infectious Disease"/>
            <person name="Wu L."/>
            <person name="Ma J."/>
        </authorList>
    </citation>
    <scope>NUCLEOTIDE SEQUENCE [LARGE SCALE GENOMIC DNA]</scope>
    <source>
        <strain evidence="2">CCM 8925</strain>
    </source>
</reference>
<protein>
    <submittedName>
        <fullName evidence="1">Uncharacterized protein</fullName>
    </submittedName>
</protein>
<sequence length="110" mass="12406">MSPKMKQLQNQLISAARESPLLIFEATSRKDGNKFREISNRRRYRDLTKMLTANYAFTLLADELRVTAAIVAWAIAEAQLHDEPENSAKQAAFKNATNAVLQENNVAQNN</sequence>
<keyword evidence="2" id="KW-1185">Reference proteome</keyword>
<organism evidence="1 2">
    <name type="scientific">Loigolactobacillus binensis</name>
    <dbReference type="NCBI Taxonomy" id="2559922"/>
    <lineage>
        <taxon>Bacteria</taxon>
        <taxon>Bacillati</taxon>
        <taxon>Bacillota</taxon>
        <taxon>Bacilli</taxon>
        <taxon>Lactobacillales</taxon>
        <taxon>Lactobacillaceae</taxon>
        <taxon>Loigolactobacillus</taxon>
    </lineage>
</organism>
<dbReference type="RefSeq" id="WP_137637109.1">
    <property type="nucleotide sequence ID" value="NZ_BJDN01000005.1"/>
</dbReference>
<name>A0ABW3ECW7_9LACO</name>
<accession>A0ABW3ECW7</accession>
<proteinExistence type="predicted"/>
<dbReference type="Proteomes" id="UP001597104">
    <property type="component" value="Unassembled WGS sequence"/>
</dbReference>
<comment type="caution">
    <text evidence="1">The sequence shown here is derived from an EMBL/GenBank/DDBJ whole genome shotgun (WGS) entry which is preliminary data.</text>
</comment>
<evidence type="ECO:0000313" key="1">
    <source>
        <dbReference type="EMBL" id="MFD0896803.1"/>
    </source>
</evidence>